<evidence type="ECO:0000256" key="13">
    <source>
        <dbReference type="ARBA" id="ARBA00048329"/>
    </source>
</evidence>
<evidence type="ECO:0000256" key="12">
    <source>
        <dbReference type="ARBA" id="ARBA00047559"/>
    </source>
</evidence>
<dbReference type="FunFam" id="3.30.200.20:FF:000487">
    <property type="entry name" value="Serine/threonine protein kinase, putative"/>
    <property type="match status" value="1"/>
</dbReference>
<feature type="domain" description="Protein kinase" evidence="16">
    <location>
        <begin position="580"/>
        <end position="838"/>
    </location>
</feature>
<dbReference type="PANTHER" id="PTHR11584:SF394">
    <property type="entry name" value="APOPTOTIC SIGNAL-REGULATING KINASE 1, ISOFORM C"/>
    <property type="match status" value="1"/>
</dbReference>
<dbReference type="InterPro" id="IPR000719">
    <property type="entry name" value="Prot_kinase_dom"/>
</dbReference>
<keyword evidence="10" id="KW-0460">Magnesium</keyword>
<dbReference type="InterPro" id="IPR017441">
    <property type="entry name" value="Protein_kinase_ATP_BS"/>
</dbReference>
<feature type="region of interest" description="Disordered" evidence="15">
    <location>
        <begin position="922"/>
        <end position="949"/>
    </location>
</feature>
<evidence type="ECO:0000256" key="1">
    <source>
        <dbReference type="ARBA" id="ARBA00001946"/>
    </source>
</evidence>
<dbReference type="SUPFAM" id="SSF56112">
    <property type="entry name" value="Protein kinase-like (PK-like)"/>
    <property type="match status" value="1"/>
</dbReference>
<dbReference type="Pfam" id="PF20302">
    <property type="entry name" value="HisK-N-like"/>
    <property type="match status" value="1"/>
</dbReference>
<dbReference type="Pfam" id="PF19039">
    <property type="entry name" value="ASK_PH"/>
    <property type="match status" value="1"/>
</dbReference>
<evidence type="ECO:0000256" key="8">
    <source>
        <dbReference type="ARBA" id="ARBA00022777"/>
    </source>
</evidence>
<dbReference type="InterPro" id="IPR008271">
    <property type="entry name" value="Ser/Thr_kinase_AS"/>
</dbReference>
<feature type="region of interest" description="Disordered" evidence="15">
    <location>
        <begin position="1111"/>
        <end position="1134"/>
    </location>
</feature>
<dbReference type="CDD" id="cd06624">
    <property type="entry name" value="STKc_ASK"/>
    <property type="match status" value="1"/>
</dbReference>
<dbReference type="SUPFAM" id="SSF47769">
    <property type="entry name" value="SAM/Pointed domain"/>
    <property type="match status" value="1"/>
</dbReference>
<evidence type="ECO:0000256" key="11">
    <source>
        <dbReference type="ARBA" id="ARBA00023054"/>
    </source>
</evidence>
<protein>
    <recommendedName>
        <fullName evidence="3">mitogen-activated protein kinase kinase kinase</fullName>
        <ecNumber evidence="3">2.7.11.25</ecNumber>
    </recommendedName>
</protein>
<dbReference type="Pfam" id="PF20309">
    <property type="entry name" value="DRHyd-ASK"/>
    <property type="match status" value="1"/>
</dbReference>
<dbReference type="Pfam" id="PF13281">
    <property type="entry name" value="MAP3K_TRAF_bd"/>
    <property type="match status" value="1"/>
</dbReference>
<comment type="catalytic activity">
    <reaction evidence="13">
        <text>L-seryl-[protein] + ATP = O-phospho-L-seryl-[protein] + ADP + H(+)</text>
        <dbReference type="Rhea" id="RHEA:17989"/>
        <dbReference type="Rhea" id="RHEA-COMP:9863"/>
        <dbReference type="Rhea" id="RHEA-COMP:11604"/>
        <dbReference type="ChEBI" id="CHEBI:15378"/>
        <dbReference type="ChEBI" id="CHEBI:29999"/>
        <dbReference type="ChEBI" id="CHEBI:30616"/>
        <dbReference type="ChEBI" id="CHEBI:83421"/>
        <dbReference type="ChEBI" id="CHEBI:456216"/>
        <dbReference type="EC" id="2.7.11.25"/>
    </reaction>
</comment>
<dbReference type="InterPro" id="IPR043969">
    <property type="entry name" value="MAP3K_PH"/>
</dbReference>
<evidence type="ECO:0000256" key="15">
    <source>
        <dbReference type="SAM" id="MobiDB-lite"/>
    </source>
</evidence>
<keyword evidence="5" id="KW-0808">Transferase</keyword>
<feature type="compositionally biased region" description="Low complexity" evidence="15">
    <location>
        <begin position="1124"/>
        <end position="1133"/>
    </location>
</feature>
<dbReference type="GO" id="GO:0005524">
    <property type="term" value="F:ATP binding"/>
    <property type="evidence" value="ECO:0007669"/>
    <property type="project" value="UniProtKB-UniRule"/>
</dbReference>
<evidence type="ECO:0000256" key="6">
    <source>
        <dbReference type="ARBA" id="ARBA00022723"/>
    </source>
</evidence>
<dbReference type="PROSITE" id="PS50011">
    <property type="entry name" value="PROTEIN_KINASE_DOM"/>
    <property type="match status" value="1"/>
</dbReference>
<dbReference type="GO" id="GO:0004709">
    <property type="term" value="F:MAP kinase kinase kinase activity"/>
    <property type="evidence" value="ECO:0007669"/>
    <property type="project" value="UniProtKB-EC"/>
</dbReference>
<dbReference type="Pfam" id="PF00069">
    <property type="entry name" value="Pkinase"/>
    <property type="match status" value="1"/>
</dbReference>
<dbReference type="EC" id="2.7.11.25" evidence="3"/>
<comment type="cofactor">
    <cofactor evidence="1">
        <name>Mg(2+)</name>
        <dbReference type="ChEBI" id="CHEBI:18420"/>
    </cofactor>
</comment>
<dbReference type="PROSITE" id="PS00108">
    <property type="entry name" value="PROTEIN_KINASE_ST"/>
    <property type="match status" value="1"/>
</dbReference>
<comment type="similarity">
    <text evidence="2">Belongs to the protein kinase superfamily. STE Ser/Thr protein kinase family. MAP kinase kinase kinase subfamily.</text>
</comment>
<dbReference type="GO" id="GO:0046872">
    <property type="term" value="F:metal ion binding"/>
    <property type="evidence" value="ECO:0007669"/>
    <property type="project" value="UniProtKB-KW"/>
</dbReference>
<gene>
    <name evidence="17" type="ORF">CINCED_3A011582</name>
</gene>
<evidence type="ECO:0000256" key="2">
    <source>
        <dbReference type="ARBA" id="ARBA00006529"/>
    </source>
</evidence>
<dbReference type="Gene3D" id="1.10.510.10">
    <property type="entry name" value="Transferase(Phosphotransferase) domain 1"/>
    <property type="match status" value="1"/>
</dbReference>
<keyword evidence="4" id="KW-0723">Serine/threonine-protein kinase</keyword>
<dbReference type="InterPro" id="IPR046872">
    <property type="entry name" value="DRHyd-ASK"/>
</dbReference>
<evidence type="ECO:0000256" key="5">
    <source>
        <dbReference type="ARBA" id="ARBA00022679"/>
    </source>
</evidence>
<dbReference type="PROSITE" id="PS00107">
    <property type="entry name" value="PROTEIN_KINASE_ATP"/>
    <property type="match status" value="1"/>
</dbReference>
<dbReference type="FunFam" id="1.10.510.10:FF:000054">
    <property type="entry name" value="Mitogen-activated protein kinase kinase kinase 5"/>
    <property type="match status" value="1"/>
</dbReference>
<dbReference type="SMART" id="SM00220">
    <property type="entry name" value="S_TKc"/>
    <property type="match status" value="1"/>
</dbReference>
<evidence type="ECO:0000256" key="10">
    <source>
        <dbReference type="ARBA" id="ARBA00022842"/>
    </source>
</evidence>
<evidence type="ECO:0000313" key="17">
    <source>
        <dbReference type="EMBL" id="VVC41641.1"/>
    </source>
</evidence>
<feature type="compositionally biased region" description="Polar residues" evidence="15">
    <location>
        <begin position="922"/>
        <end position="937"/>
    </location>
</feature>
<dbReference type="Proteomes" id="UP000325440">
    <property type="component" value="Unassembled WGS sequence"/>
</dbReference>
<reference evidence="17 18" key="1">
    <citation type="submission" date="2019-08" db="EMBL/GenBank/DDBJ databases">
        <authorList>
            <person name="Alioto T."/>
            <person name="Alioto T."/>
            <person name="Gomez Garrido J."/>
        </authorList>
    </citation>
    <scope>NUCLEOTIDE SEQUENCE [LARGE SCALE GENOMIC DNA]</scope>
</reference>
<evidence type="ECO:0000256" key="4">
    <source>
        <dbReference type="ARBA" id="ARBA00022527"/>
    </source>
</evidence>
<dbReference type="InterPro" id="IPR013761">
    <property type="entry name" value="SAM/pointed_sf"/>
</dbReference>
<keyword evidence="6" id="KW-0479">Metal-binding</keyword>
<evidence type="ECO:0000313" key="18">
    <source>
        <dbReference type="Proteomes" id="UP000325440"/>
    </source>
</evidence>
<dbReference type="PANTHER" id="PTHR11584">
    <property type="entry name" value="SERINE/THREONINE PROTEIN KINASE"/>
    <property type="match status" value="1"/>
</dbReference>
<name>A0A5E4NGD5_9HEMI</name>
<evidence type="ECO:0000256" key="3">
    <source>
        <dbReference type="ARBA" id="ARBA00012406"/>
    </source>
</evidence>
<dbReference type="Gene3D" id="3.30.200.20">
    <property type="entry name" value="Phosphorylase Kinase, domain 1"/>
    <property type="match status" value="1"/>
</dbReference>
<comment type="catalytic activity">
    <reaction evidence="12">
        <text>L-threonyl-[protein] + ATP = O-phospho-L-threonyl-[protein] + ADP + H(+)</text>
        <dbReference type="Rhea" id="RHEA:46608"/>
        <dbReference type="Rhea" id="RHEA-COMP:11060"/>
        <dbReference type="Rhea" id="RHEA-COMP:11605"/>
        <dbReference type="ChEBI" id="CHEBI:15378"/>
        <dbReference type="ChEBI" id="CHEBI:30013"/>
        <dbReference type="ChEBI" id="CHEBI:30616"/>
        <dbReference type="ChEBI" id="CHEBI:61977"/>
        <dbReference type="ChEBI" id="CHEBI:456216"/>
        <dbReference type="EC" id="2.7.11.25"/>
    </reaction>
</comment>
<evidence type="ECO:0000256" key="9">
    <source>
        <dbReference type="ARBA" id="ARBA00022840"/>
    </source>
</evidence>
<accession>A0A5E4NGD5</accession>
<feature type="binding site" evidence="14">
    <location>
        <position position="609"/>
    </location>
    <ligand>
        <name>ATP</name>
        <dbReference type="ChEBI" id="CHEBI:30616"/>
    </ligand>
</feature>
<dbReference type="OrthoDB" id="275301at2759"/>
<keyword evidence="18" id="KW-1185">Reference proteome</keyword>
<sequence length="1313" mass="150850">MDIVCVIDVVQTNNLAHRRRALEEVRQVSMLVNANLSIISFEKLDFWETVELDTFYNADVAIVDLSIQFQQSSLFYHLGLRESFEMKQNILLYNDLDTEVTLRLKSSCGSYTFISYKLADCGNCLTTNTSFQDENSTSAFEPRVPITEKLTKLLKDVEIQTKVHIKEKFLSDLRKARETLSGKELHNKLLIMRKRLDDPHVLSGDVVFNMLISFRDLQDYDAMVQLVEDIQTIPNKKNYIQTPALRFLYPFALNRRNKPGDREKALQVIELALEKKENHIPDMVCLCGRIYKDKFVESSYEDKSALQHAIYWYRRGFEVQPNEYAGINLATLLVIAGNEFSKSEELQHIGMVLNNLIGKKGSLPSVKKYWTVATFFEMSVLAEDYSKAIQAAECMFNLKPPNWYLNSTVGNIQLISKFRKKNEEIEYTTEEQIFSFWMDYFVEATKTEIDESIRFPILVLEPSKVLLPSYVNVNLGAEDKSIRIWNLCKKTMTCKKVHDWLFVASMIRGVSLCKKDERCLFLYVHENSNDFQMYFPSSQFRQRFYDLVLKMTKDEVGVMTNLDEDSTEDQINFEYELDDLQKKIVLGTGTYGIVYAARDLDTQVRIAVKEVPEKNLGDVQPLHEEIKLHSQLHHRNIVRYLGSLSEDGFFKIFMEQVPGGSLSALLRSKWGPLKENESTISFYTKQILEGLKYLHDQKIVHRDIKGDNVLVNTYSGVVKISDFGTSKRLAGLCVSTGTFTGTLQYMAPEVIDKGQREYGAPADIWSLGCTVVEMATGKPPFIELGSAEAAVFKVGFYKIHPDIPVELSERAKNFILRCFTVDPDQRATATDLLDDLFMFEKKKTSKALTALLERSVSVPAEKGLKPNQVSIDQEHIEHNENPNKQRVLKEDSWLTISQPEKIKQNQFLSSISLPDMQYSFNSLDGQKNNRRQSSGTLLSPEIDMSTAGSTAEAEHDGFFMLKKDSQRRTTLAKVLAHDQSTLGKIWLSSIRREFGQSMLANEHLEMLMMGLRDYITNQNRTVVEQTIYSLKEKLNFDLEAMHQLHISLCFFQKAAKSVLRLRNIKPHWMFALDNLVHSAVQAAITVLKPEFEEPKPDSSIFSNDTKNSLPSYDSSVKSHKTDDSSCCSSESPSLMKGKHELHRRTLVLQTENHRLQEELFESQKLYNSLLKKKLEDQKGQTILLQSMIEQNIAMCCNCCLKYIHFDYEKSSNAKDLIEWLRGIGIDEHSIKKLVYEQFELNQLQQDVTREDLRNLGLKRGVELRLWIEIERYRALSSRPVSSIMSPNSTNNSSEGLLHLMRSNCCVNNINKYM</sequence>
<dbReference type="EMBL" id="CABPRJ010001922">
    <property type="protein sequence ID" value="VVC41641.1"/>
    <property type="molecule type" value="Genomic_DNA"/>
</dbReference>
<organism evidence="17 18">
    <name type="scientific">Cinara cedri</name>
    <dbReference type="NCBI Taxonomy" id="506608"/>
    <lineage>
        <taxon>Eukaryota</taxon>
        <taxon>Metazoa</taxon>
        <taxon>Ecdysozoa</taxon>
        <taxon>Arthropoda</taxon>
        <taxon>Hexapoda</taxon>
        <taxon>Insecta</taxon>
        <taxon>Pterygota</taxon>
        <taxon>Neoptera</taxon>
        <taxon>Paraneoptera</taxon>
        <taxon>Hemiptera</taxon>
        <taxon>Sternorrhyncha</taxon>
        <taxon>Aphidomorpha</taxon>
        <taxon>Aphidoidea</taxon>
        <taxon>Aphididae</taxon>
        <taxon>Lachninae</taxon>
        <taxon>Cinara</taxon>
    </lineage>
</organism>
<evidence type="ECO:0000259" key="16">
    <source>
        <dbReference type="PROSITE" id="PS50011"/>
    </source>
</evidence>
<keyword evidence="9 14" id="KW-0067">ATP-binding</keyword>
<evidence type="ECO:0000256" key="14">
    <source>
        <dbReference type="PROSITE-ProRule" id="PRU10141"/>
    </source>
</evidence>
<evidence type="ECO:0000256" key="7">
    <source>
        <dbReference type="ARBA" id="ARBA00022741"/>
    </source>
</evidence>
<dbReference type="InterPro" id="IPR011009">
    <property type="entry name" value="Kinase-like_dom_sf"/>
</dbReference>
<dbReference type="InterPro" id="IPR025136">
    <property type="entry name" value="MAP3K_TRAF-bd"/>
</dbReference>
<dbReference type="InterPro" id="IPR046873">
    <property type="entry name" value="HisK-N-like"/>
</dbReference>
<keyword evidence="8 17" id="KW-0418">Kinase</keyword>
<keyword evidence="7 14" id="KW-0547">Nucleotide-binding</keyword>
<keyword evidence="11" id="KW-0175">Coiled coil</keyword>
<proteinExistence type="inferred from homology"/>